<dbReference type="GO" id="GO:0003677">
    <property type="term" value="F:DNA binding"/>
    <property type="evidence" value="ECO:0007669"/>
    <property type="project" value="UniProtKB-KW"/>
</dbReference>
<dbReference type="InterPro" id="IPR050707">
    <property type="entry name" value="HTH_MetabolicPath_Reg"/>
</dbReference>
<dbReference type="AlphaFoldDB" id="A0A191WBL7"/>
<proteinExistence type="predicted"/>
<dbReference type="GO" id="GO:0045892">
    <property type="term" value="P:negative regulation of DNA-templated transcription"/>
    <property type="evidence" value="ECO:0007669"/>
    <property type="project" value="TreeGrafter"/>
</dbReference>
<dbReference type="Gene3D" id="1.10.10.10">
    <property type="entry name" value="Winged helix-like DNA-binding domain superfamily/Winged helix DNA-binding domain"/>
    <property type="match status" value="1"/>
</dbReference>
<accession>A0A191WBL7</accession>
<evidence type="ECO:0000313" key="6">
    <source>
        <dbReference type="EMBL" id="ANJ25579.1"/>
    </source>
</evidence>
<dbReference type="RefSeq" id="WP_067872091.1">
    <property type="nucleotide sequence ID" value="NZ_CP013979.1"/>
</dbReference>
<evidence type="ECO:0000259" key="4">
    <source>
        <dbReference type="PROSITE" id="PS51077"/>
    </source>
</evidence>
<evidence type="ECO:0000259" key="5">
    <source>
        <dbReference type="PROSITE" id="PS51078"/>
    </source>
</evidence>
<organism evidence="6 7">
    <name type="scientific">Agromyces aureus</name>
    <dbReference type="NCBI Taxonomy" id="453304"/>
    <lineage>
        <taxon>Bacteria</taxon>
        <taxon>Bacillati</taxon>
        <taxon>Actinomycetota</taxon>
        <taxon>Actinomycetes</taxon>
        <taxon>Micrococcales</taxon>
        <taxon>Microbacteriaceae</taxon>
        <taxon>Agromyces</taxon>
    </lineage>
</organism>
<name>A0A191WBL7_9MICO</name>
<dbReference type="GO" id="GO:0003700">
    <property type="term" value="F:DNA-binding transcription factor activity"/>
    <property type="evidence" value="ECO:0007669"/>
    <property type="project" value="TreeGrafter"/>
</dbReference>
<dbReference type="InterPro" id="IPR014757">
    <property type="entry name" value="Tscrpt_reg_IclR_C"/>
</dbReference>
<gene>
    <name evidence="6" type="ORF">ATC03_01115</name>
</gene>
<dbReference type="KEGG" id="agy:ATC03_01115"/>
<dbReference type="InterPro" id="IPR036390">
    <property type="entry name" value="WH_DNA-bd_sf"/>
</dbReference>
<reference evidence="6 7" key="1">
    <citation type="journal article" date="2016" name="Int. J. Syst. Evol. Microbiol.">
        <title>Agromyces aureus sp. nov., isolated from the rhizosphere of Salix caprea L. grown in a heavy-metal-contaminated soil.</title>
        <authorList>
            <person name="Corretto E."/>
            <person name="Antonielli L."/>
            <person name="Sessitsch A."/>
            <person name="Compant S."/>
            <person name="Gorfer M."/>
            <person name="Kuffner M."/>
            <person name="Brader G."/>
        </authorList>
    </citation>
    <scope>NUCLEOTIDE SEQUENCE [LARGE SCALE GENOMIC DNA]</scope>
    <source>
        <strain evidence="6 7">AR33</strain>
    </source>
</reference>
<evidence type="ECO:0000313" key="7">
    <source>
        <dbReference type="Proteomes" id="UP000078437"/>
    </source>
</evidence>
<dbReference type="SUPFAM" id="SSF46785">
    <property type="entry name" value="Winged helix' DNA-binding domain"/>
    <property type="match status" value="1"/>
</dbReference>
<feature type="domain" description="HTH iclR-type" evidence="4">
    <location>
        <begin position="12"/>
        <end position="74"/>
    </location>
</feature>
<evidence type="ECO:0000256" key="3">
    <source>
        <dbReference type="ARBA" id="ARBA00023163"/>
    </source>
</evidence>
<dbReference type="PROSITE" id="PS51077">
    <property type="entry name" value="HTH_ICLR"/>
    <property type="match status" value="1"/>
</dbReference>
<dbReference type="InterPro" id="IPR036388">
    <property type="entry name" value="WH-like_DNA-bd_sf"/>
</dbReference>
<dbReference type="SUPFAM" id="SSF55781">
    <property type="entry name" value="GAF domain-like"/>
    <property type="match status" value="1"/>
</dbReference>
<evidence type="ECO:0000256" key="1">
    <source>
        <dbReference type="ARBA" id="ARBA00023015"/>
    </source>
</evidence>
<keyword evidence="1" id="KW-0805">Transcription regulation</keyword>
<keyword evidence="3" id="KW-0804">Transcription</keyword>
<keyword evidence="2" id="KW-0238">DNA-binding</keyword>
<dbReference type="InterPro" id="IPR005471">
    <property type="entry name" value="Tscrpt_reg_IclR_N"/>
</dbReference>
<dbReference type="EMBL" id="CP013979">
    <property type="protein sequence ID" value="ANJ25579.1"/>
    <property type="molecule type" value="Genomic_DNA"/>
</dbReference>
<dbReference type="PANTHER" id="PTHR30136">
    <property type="entry name" value="HELIX-TURN-HELIX TRANSCRIPTIONAL REGULATOR, ICLR FAMILY"/>
    <property type="match status" value="1"/>
</dbReference>
<evidence type="ECO:0000256" key="2">
    <source>
        <dbReference type="ARBA" id="ARBA00023125"/>
    </source>
</evidence>
<dbReference type="Proteomes" id="UP000078437">
    <property type="component" value="Chromosome"/>
</dbReference>
<dbReference type="STRING" id="453304.ATC03_01115"/>
<keyword evidence="7" id="KW-1185">Reference proteome</keyword>
<dbReference type="SMART" id="SM00346">
    <property type="entry name" value="HTH_ICLR"/>
    <property type="match status" value="1"/>
</dbReference>
<feature type="domain" description="IclR-ED" evidence="5">
    <location>
        <begin position="75"/>
        <end position="258"/>
    </location>
</feature>
<dbReference type="InterPro" id="IPR029016">
    <property type="entry name" value="GAF-like_dom_sf"/>
</dbReference>
<dbReference type="OrthoDB" id="8479143at2"/>
<dbReference type="Pfam" id="PF09339">
    <property type="entry name" value="HTH_IclR"/>
    <property type="match status" value="1"/>
</dbReference>
<evidence type="ECO:0008006" key="8">
    <source>
        <dbReference type="Google" id="ProtNLM"/>
    </source>
</evidence>
<protein>
    <recommendedName>
        <fullName evidence="8">IclR family transcriptional regulator</fullName>
    </recommendedName>
</protein>
<dbReference type="Gene3D" id="3.30.450.40">
    <property type="match status" value="1"/>
</dbReference>
<dbReference type="PROSITE" id="PS51078">
    <property type="entry name" value="ICLR_ED"/>
    <property type="match status" value="1"/>
</dbReference>
<reference evidence="7" key="2">
    <citation type="submission" date="2016-01" db="EMBL/GenBank/DDBJ databases">
        <title>Complete genome sequence of Agromyces aureus AR33T and comparison with related organisms.</title>
        <authorList>
            <person name="Corretto E."/>
            <person name="Antonielli L."/>
            <person name="Sessitsch A."/>
            <person name="Brader G."/>
        </authorList>
    </citation>
    <scope>NUCLEOTIDE SEQUENCE [LARGE SCALE GENOMIC DNA]</scope>
    <source>
        <strain evidence="7">AR33</strain>
    </source>
</reference>
<dbReference type="Pfam" id="PF01614">
    <property type="entry name" value="IclR_C"/>
    <property type="match status" value="1"/>
</dbReference>
<sequence length="258" mass="27590">MSAEERHGGAGIQSAERVLRILELVGAAPTGLTAAEIASSLGLGQSTTYRLLATLHRQDYLARQAGEHRYILGRTVDQLGRALQYQLVATDPVRQVLRAMHDAVGAPAYLTVFRGDDIAVAHIEDSATHPRIGQLHVGFSEASHTTAFGKLMLASRDDAAVARFLERHSPARLTASSITDAAVLNDQLDEIRAQQVAVEIEEYLPKLACIAAPVRSAAGRTVGAVSVSVQAKDFAARSAQLERAVRRGAWQVSARLAG</sequence>
<dbReference type="PANTHER" id="PTHR30136:SF24">
    <property type="entry name" value="HTH-TYPE TRANSCRIPTIONAL REPRESSOR ALLR"/>
    <property type="match status" value="1"/>
</dbReference>